<dbReference type="EMBL" id="CAMXCT010000808">
    <property type="protein sequence ID" value="CAI3983496.1"/>
    <property type="molecule type" value="Genomic_DNA"/>
</dbReference>
<dbReference type="Pfam" id="PF00651">
    <property type="entry name" value="BTB"/>
    <property type="match status" value="1"/>
</dbReference>
<dbReference type="AlphaFoldDB" id="A0A9P1FPK2"/>
<dbReference type="SUPFAM" id="SSF54695">
    <property type="entry name" value="POZ domain"/>
    <property type="match status" value="1"/>
</dbReference>
<dbReference type="CDD" id="cd18186">
    <property type="entry name" value="BTB_POZ_ZBTB_KLHL-like"/>
    <property type="match status" value="1"/>
</dbReference>
<evidence type="ECO:0000313" key="4">
    <source>
        <dbReference type="EMBL" id="CAL4770808.1"/>
    </source>
</evidence>
<evidence type="ECO:0000313" key="5">
    <source>
        <dbReference type="Proteomes" id="UP001152797"/>
    </source>
</evidence>
<dbReference type="InterPro" id="IPR011333">
    <property type="entry name" value="SKP1/BTB/POZ_sf"/>
</dbReference>
<dbReference type="Proteomes" id="UP001152797">
    <property type="component" value="Unassembled WGS sequence"/>
</dbReference>
<dbReference type="EMBL" id="CAMXCT030000808">
    <property type="protein sequence ID" value="CAL4770808.1"/>
    <property type="molecule type" value="Genomic_DNA"/>
</dbReference>
<comment type="caution">
    <text evidence="2">The sequence shown here is derived from an EMBL/GenBank/DDBJ whole genome shotgun (WGS) entry which is preliminary data.</text>
</comment>
<evidence type="ECO:0000259" key="1">
    <source>
        <dbReference type="PROSITE" id="PS50097"/>
    </source>
</evidence>
<feature type="domain" description="BTB" evidence="1">
    <location>
        <begin position="8"/>
        <end position="78"/>
    </location>
</feature>
<proteinExistence type="predicted"/>
<evidence type="ECO:0000313" key="3">
    <source>
        <dbReference type="EMBL" id="CAL1136871.1"/>
    </source>
</evidence>
<dbReference type="EMBL" id="CAMXCT020000808">
    <property type="protein sequence ID" value="CAL1136871.1"/>
    <property type="molecule type" value="Genomic_DNA"/>
</dbReference>
<dbReference type="PROSITE" id="PS50097">
    <property type="entry name" value="BTB"/>
    <property type="match status" value="1"/>
</dbReference>
<protein>
    <submittedName>
        <fullName evidence="4">Kelch-like protein 21</fullName>
    </submittedName>
</protein>
<dbReference type="InterPro" id="IPR000210">
    <property type="entry name" value="BTB/POZ_dom"/>
</dbReference>
<dbReference type="Gene3D" id="3.30.710.10">
    <property type="entry name" value="Potassium Channel Kv1.1, Chain A"/>
    <property type="match status" value="1"/>
</dbReference>
<sequence>MCSTHPAQDITVIFDDEAATEIRTHSVLLMLASPVFHKMFTQEMKEKQSHRIELPGKSPEEFKVLLDFLEPGTGRLQKISDANVGFLSRWSDEYCMESLHTECIDFIKEQPATVPRVVLAHCLGLHDYATSCIDHLLRSGQTDWKDCYDYPELVQRVLERTFVNVKRWHPVSPPPQPQPSYWRSQ</sequence>
<keyword evidence="5" id="KW-1185">Reference proteome</keyword>
<accession>A0A9P1FPK2</accession>
<gene>
    <name evidence="2" type="ORF">C1SCF055_LOCUS11104</name>
</gene>
<evidence type="ECO:0000313" key="2">
    <source>
        <dbReference type="EMBL" id="CAI3983496.1"/>
    </source>
</evidence>
<dbReference type="PANTHER" id="PTHR45774:SF3">
    <property type="entry name" value="BTB (POZ) DOMAIN-CONTAINING 2B-RELATED"/>
    <property type="match status" value="1"/>
</dbReference>
<reference evidence="2" key="1">
    <citation type="submission" date="2022-10" db="EMBL/GenBank/DDBJ databases">
        <authorList>
            <person name="Chen Y."/>
            <person name="Dougan E. K."/>
            <person name="Chan C."/>
            <person name="Rhodes N."/>
            <person name="Thang M."/>
        </authorList>
    </citation>
    <scope>NUCLEOTIDE SEQUENCE</scope>
</reference>
<organism evidence="2">
    <name type="scientific">Cladocopium goreaui</name>
    <dbReference type="NCBI Taxonomy" id="2562237"/>
    <lineage>
        <taxon>Eukaryota</taxon>
        <taxon>Sar</taxon>
        <taxon>Alveolata</taxon>
        <taxon>Dinophyceae</taxon>
        <taxon>Suessiales</taxon>
        <taxon>Symbiodiniaceae</taxon>
        <taxon>Cladocopium</taxon>
    </lineage>
</organism>
<dbReference type="PANTHER" id="PTHR45774">
    <property type="entry name" value="BTB/POZ DOMAIN-CONTAINING"/>
    <property type="match status" value="1"/>
</dbReference>
<dbReference type="OrthoDB" id="423199at2759"/>
<name>A0A9P1FPK2_9DINO</name>
<reference evidence="3" key="2">
    <citation type="submission" date="2024-04" db="EMBL/GenBank/DDBJ databases">
        <authorList>
            <person name="Chen Y."/>
            <person name="Shah S."/>
            <person name="Dougan E. K."/>
            <person name="Thang M."/>
            <person name="Chan C."/>
        </authorList>
    </citation>
    <scope>NUCLEOTIDE SEQUENCE [LARGE SCALE GENOMIC DNA]</scope>
</reference>
<dbReference type="SMART" id="SM00225">
    <property type="entry name" value="BTB"/>
    <property type="match status" value="1"/>
</dbReference>